<gene>
    <name evidence="1" type="ORF">E2C01_068218</name>
</gene>
<name>A0A5B7HXB5_PORTR</name>
<dbReference type="EMBL" id="VSRR010037718">
    <property type="protein sequence ID" value="MPC73877.1"/>
    <property type="molecule type" value="Genomic_DNA"/>
</dbReference>
<reference evidence="1 2" key="1">
    <citation type="submission" date="2019-05" db="EMBL/GenBank/DDBJ databases">
        <title>Another draft genome of Portunus trituberculatus and its Hox gene families provides insights of decapod evolution.</title>
        <authorList>
            <person name="Jeong J.-H."/>
            <person name="Song I."/>
            <person name="Kim S."/>
            <person name="Choi T."/>
            <person name="Kim D."/>
            <person name="Ryu S."/>
            <person name="Kim W."/>
        </authorList>
    </citation>
    <scope>NUCLEOTIDE SEQUENCE [LARGE SCALE GENOMIC DNA]</scope>
    <source>
        <tissue evidence="1">Muscle</tissue>
    </source>
</reference>
<dbReference type="AlphaFoldDB" id="A0A5B7HXB5"/>
<organism evidence="1 2">
    <name type="scientific">Portunus trituberculatus</name>
    <name type="common">Swimming crab</name>
    <name type="synonym">Neptunus trituberculatus</name>
    <dbReference type="NCBI Taxonomy" id="210409"/>
    <lineage>
        <taxon>Eukaryota</taxon>
        <taxon>Metazoa</taxon>
        <taxon>Ecdysozoa</taxon>
        <taxon>Arthropoda</taxon>
        <taxon>Crustacea</taxon>
        <taxon>Multicrustacea</taxon>
        <taxon>Malacostraca</taxon>
        <taxon>Eumalacostraca</taxon>
        <taxon>Eucarida</taxon>
        <taxon>Decapoda</taxon>
        <taxon>Pleocyemata</taxon>
        <taxon>Brachyura</taxon>
        <taxon>Eubrachyura</taxon>
        <taxon>Portunoidea</taxon>
        <taxon>Portunidae</taxon>
        <taxon>Portuninae</taxon>
        <taxon>Portunus</taxon>
    </lineage>
</organism>
<sequence>MIFLPLTYTVELSVVSMREEETRGMSHSAMLTSEMTAKVEENNNISGHGLSTASVDVILSFQGRVYGSRVKGKGFCIENTDEDSAVNLCGLRVNMMGE</sequence>
<evidence type="ECO:0000313" key="2">
    <source>
        <dbReference type="Proteomes" id="UP000324222"/>
    </source>
</evidence>
<proteinExistence type="predicted"/>
<protein>
    <submittedName>
        <fullName evidence="1">Uncharacterized protein</fullName>
    </submittedName>
</protein>
<dbReference type="Proteomes" id="UP000324222">
    <property type="component" value="Unassembled WGS sequence"/>
</dbReference>
<evidence type="ECO:0000313" key="1">
    <source>
        <dbReference type="EMBL" id="MPC73877.1"/>
    </source>
</evidence>
<comment type="caution">
    <text evidence="1">The sequence shown here is derived from an EMBL/GenBank/DDBJ whole genome shotgun (WGS) entry which is preliminary data.</text>
</comment>
<accession>A0A5B7HXB5</accession>
<keyword evidence="2" id="KW-1185">Reference proteome</keyword>